<dbReference type="AlphaFoldDB" id="A0A7W7LNK0"/>
<dbReference type="InterPro" id="IPR043760">
    <property type="entry name" value="PycTM_dom"/>
</dbReference>
<keyword evidence="2" id="KW-1003">Cell membrane</keyword>
<sequence length="164" mass="17190">MTTTDPRTACVLTEEVLREMAGVQEQIRNANFLGATILGASITGAGIAVPLLVDRAHSTLLHQPVVVVVPAVAGVVAIVAALWQLLNVVLPRLDGFATRANFLHYATTAPDRIPALIAAGDPAAETRVLSRIATDKYRALGRAGRLLKTAIVLLNTAAVLALSL</sequence>
<keyword evidence="5 8" id="KW-1133">Transmembrane helix</keyword>
<dbReference type="GO" id="GO:0005886">
    <property type="term" value="C:plasma membrane"/>
    <property type="evidence" value="ECO:0007669"/>
    <property type="project" value="UniProtKB-SubCell"/>
</dbReference>
<dbReference type="GO" id="GO:0051607">
    <property type="term" value="P:defense response to virus"/>
    <property type="evidence" value="ECO:0007669"/>
    <property type="project" value="UniProtKB-KW"/>
</dbReference>
<feature type="transmembrane region" description="Helical" evidence="8">
    <location>
        <begin position="30"/>
        <end position="53"/>
    </location>
</feature>
<comment type="subcellular location">
    <subcellularLocation>
        <location evidence="1">Cell membrane</location>
    </subcellularLocation>
</comment>
<comment type="caution">
    <text evidence="10">The sequence shown here is derived from an EMBL/GenBank/DDBJ whole genome shotgun (WGS) entry which is preliminary data.</text>
</comment>
<evidence type="ECO:0000256" key="3">
    <source>
        <dbReference type="ARBA" id="ARBA00022692"/>
    </source>
</evidence>
<evidence type="ECO:0000256" key="4">
    <source>
        <dbReference type="ARBA" id="ARBA00022741"/>
    </source>
</evidence>
<dbReference type="Pfam" id="PF18967">
    <property type="entry name" value="PycTM"/>
    <property type="match status" value="1"/>
</dbReference>
<evidence type="ECO:0000256" key="2">
    <source>
        <dbReference type="ARBA" id="ARBA00022475"/>
    </source>
</evidence>
<proteinExistence type="predicted"/>
<evidence type="ECO:0000256" key="8">
    <source>
        <dbReference type="SAM" id="Phobius"/>
    </source>
</evidence>
<evidence type="ECO:0000313" key="11">
    <source>
        <dbReference type="Proteomes" id="UP000556084"/>
    </source>
</evidence>
<keyword evidence="11" id="KW-1185">Reference proteome</keyword>
<dbReference type="Proteomes" id="UP000556084">
    <property type="component" value="Unassembled WGS sequence"/>
</dbReference>
<name>A0A7W7LNK0_9ACTN</name>
<organism evidence="10 11">
    <name type="scientific">Streptomyces olivoverticillatus</name>
    <dbReference type="NCBI Taxonomy" id="66427"/>
    <lineage>
        <taxon>Bacteria</taxon>
        <taxon>Bacillati</taxon>
        <taxon>Actinomycetota</taxon>
        <taxon>Actinomycetes</taxon>
        <taxon>Kitasatosporales</taxon>
        <taxon>Streptomycetaceae</taxon>
        <taxon>Streptomyces</taxon>
    </lineage>
</organism>
<evidence type="ECO:0000256" key="6">
    <source>
        <dbReference type="ARBA" id="ARBA00023118"/>
    </source>
</evidence>
<dbReference type="GO" id="GO:0000166">
    <property type="term" value="F:nucleotide binding"/>
    <property type="evidence" value="ECO:0007669"/>
    <property type="project" value="UniProtKB-KW"/>
</dbReference>
<evidence type="ECO:0000256" key="7">
    <source>
        <dbReference type="ARBA" id="ARBA00023136"/>
    </source>
</evidence>
<evidence type="ECO:0000313" key="10">
    <source>
        <dbReference type="EMBL" id="MBB4893535.1"/>
    </source>
</evidence>
<gene>
    <name evidence="10" type="ORF">FHS39_002566</name>
</gene>
<evidence type="ECO:0000256" key="5">
    <source>
        <dbReference type="ARBA" id="ARBA00022989"/>
    </source>
</evidence>
<keyword evidence="4" id="KW-0547">Nucleotide-binding</keyword>
<dbReference type="RefSeq" id="WP_184349390.1">
    <property type="nucleotide sequence ID" value="NZ_JACHJH010000003.1"/>
</dbReference>
<keyword evidence="3 8" id="KW-0812">Transmembrane</keyword>
<evidence type="ECO:0000259" key="9">
    <source>
        <dbReference type="Pfam" id="PF18967"/>
    </source>
</evidence>
<feature type="domain" description="Pycsar effector protein" evidence="9">
    <location>
        <begin position="17"/>
        <end position="162"/>
    </location>
</feature>
<evidence type="ECO:0000256" key="1">
    <source>
        <dbReference type="ARBA" id="ARBA00004236"/>
    </source>
</evidence>
<dbReference type="EMBL" id="JACHJH010000003">
    <property type="protein sequence ID" value="MBB4893535.1"/>
    <property type="molecule type" value="Genomic_DNA"/>
</dbReference>
<keyword evidence="7 8" id="KW-0472">Membrane</keyword>
<reference evidence="10 11" key="1">
    <citation type="submission" date="2020-08" db="EMBL/GenBank/DDBJ databases">
        <title>Genomic Encyclopedia of Type Strains, Phase III (KMG-III): the genomes of soil and plant-associated and newly described type strains.</title>
        <authorList>
            <person name="Whitman W."/>
        </authorList>
    </citation>
    <scope>NUCLEOTIDE SEQUENCE [LARGE SCALE GENOMIC DNA]</scope>
    <source>
        <strain evidence="10 11">CECT 3266</strain>
    </source>
</reference>
<protein>
    <recommendedName>
        <fullName evidence="9">Pycsar effector protein domain-containing protein</fullName>
    </recommendedName>
</protein>
<accession>A0A7W7LNK0</accession>
<keyword evidence="6" id="KW-0051">Antiviral defense</keyword>
<feature type="transmembrane region" description="Helical" evidence="8">
    <location>
        <begin position="65"/>
        <end position="86"/>
    </location>
</feature>